<reference evidence="2" key="1">
    <citation type="journal article" date="2019" name="Int. J. Syst. Evol. Microbiol.">
        <title>The Global Catalogue of Microorganisms (GCM) 10K type strain sequencing project: providing services to taxonomists for standard genome sequencing and annotation.</title>
        <authorList>
            <consortium name="The Broad Institute Genomics Platform"/>
            <consortium name="The Broad Institute Genome Sequencing Center for Infectious Disease"/>
            <person name="Wu L."/>
            <person name="Ma J."/>
        </authorList>
    </citation>
    <scope>NUCLEOTIDE SEQUENCE [LARGE SCALE GENOMIC DNA]</scope>
    <source>
        <strain evidence="2">JCM 17336</strain>
    </source>
</reference>
<protein>
    <recommendedName>
        <fullName evidence="3">TonB-dependent receptor plug domain-containing protein</fullName>
    </recommendedName>
</protein>
<dbReference type="InterPro" id="IPR008969">
    <property type="entry name" value="CarboxyPept-like_regulatory"/>
</dbReference>
<accession>A0ABP7FRK2</accession>
<organism evidence="1 2">
    <name type="scientific">Flavobacterium ginsengisoli</name>
    <dbReference type="NCBI Taxonomy" id="871694"/>
    <lineage>
        <taxon>Bacteria</taxon>
        <taxon>Pseudomonadati</taxon>
        <taxon>Bacteroidota</taxon>
        <taxon>Flavobacteriia</taxon>
        <taxon>Flavobacteriales</taxon>
        <taxon>Flavobacteriaceae</taxon>
        <taxon>Flavobacterium</taxon>
    </lineage>
</organism>
<dbReference type="EMBL" id="BAABDT010000006">
    <property type="protein sequence ID" value="GAA3744427.1"/>
    <property type="molecule type" value="Genomic_DNA"/>
</dbReference>
<keyword evidence="2" id="KW-1185">Reference proteome</keyword>
<evidence type="ECO:0008006" key="3">
    <source>
        <dbReference type="Google" id="ProtNLM"/>
    </source>
</evidence>
<proteinExistence type="predicted"/>
<name>A0ABP7FRK2_9FLAO</name>
<dbReference type="Gene3D" id="2.60.40.1120">
    <property type="entry name" value="Carboxypeptidase-like, regulatory domain"/>
    <property type="match status" value="1"/>
</dbReference>
<comment type="caution">
    <text evidence="1">The sequence shown here is derived from an EMBL/GenBank/DDBJ whole genome shotgun (WGS) entry which is preliminary data.</text>
</comment>
<dbReference type="Pfam" id="PF13715">
    <property type="entry name" value="CarbopepD_reg_2"/>
    <property type="match status" value="1"/>
</dbReference>
<gene>
    <name evidence="1" type="ORF">GCM10022422_30650</name>
</gene>
<dbReference type="Proteomes" id="UP001501367">
    <property type="component" value="Unassembled WGS sequence"/>
</dbReference>
<dbReference type="SUPFAM" id="SSF49464">
    <property type="entry name" value="Carboxypeptidase regulatory domain-like"/>
    <property type="match status" value="1"/>
</dbReference>
<sequence length="92" mass="10649">MDENGPLPGATITVKNQKKGTYADLDGKFEISLNENDVLIVGFIGLESKEVTITAKDYYEVNLEAFKPFVSRKEKRRIRREMRRNGFYIYPD</sequence>
<evidence type="ECO:0000313" key="2">
    <source>
        <dbReference type="Proteomes" id="UP001501367"/>
    </source>
</evidence>
<evidence type="ECO:0000313" key="1">
    <source>
        <dbReference type="EMBL" id="GAA3744427.1"/>
    </source>
</evidence>